<sequence length="658" mass="73974">MMTDEAVMKERFEQWMEQHKRRYWTKKQKAMRYKNFKISAGWADKFGDGNPSGFADWTEDECARKALSHWCVFNSRYCQQVAETWESEFRKAPCDRRKSLLYLANDIMQNTRKDSDGGYIAEFMRVIPDALNEVYDTGDDSGRMAVKRLVDTPCGVEKRDHDSLGEPTMSDEQSKLPEAEESGRLTQEALDCDLAEFTRLHSPRRTRMEQRSSHTGAATGLPACMACWHDGGNHMALFYSDNGALAGLPNREDIIACVYPTPPPYLPGLGTHDHCNSGPVVIAFSCSRVVVPPRMRRPMAWPSWRPHLNSAVAIWEDRKIFDSQEQSVKNGYLRRLKDLRNKLEKSEELLEKVVFNYKHVLNATKDEDNLLQKCKASIGIFDNLNAAYENNSYLDNSSGSRFVEELQEQRSIIRNSIEKLKVSQSLRNALISHLKEALYDQEISNVCSIMTQEAQERYKKANEICQNLGIDVEEHQPTDQGLKRSTFSETFVKCFTHSDVGKRQKVENGTCISQPQSQPPSPPPPPPPFPHPDTLQQPPPPPVYPYSPEPPLAPPPTSAAHNIIPPPPLAPVPHYIISPISPITGPFVPFPVGPAGGLVTGMPYGNFSSYPPAVNFPMANMPPRFPSAPNPPPAFRGSQGMFYGPPPYPTALPPMYRG</sequence>
<dbReference type="PROSITE" id="PS51391">
    <property type="entry name" value="CID"/>
    <property type="match status" value="1"/>
</dbReference>
<dbReference type="InterPro" id="IPR006569">
    <property type="entry name" value="CID_dom"/>
</dbReference>
<keyword evidence="2" id="KW-0175">Coiled coil</keyword>
<feature type="compositionally biased region" description="Basic and acidic residues" evidence="3">
    <location>
        <begin position="172"/>
        <end position="183"/>
    </location>
</feature>
<dbReference type="Gramene" id="TVU00344">
    <property type="protein sequence ID" value="TVU00344"/>
    <property type="gene ID" value="EJB05_54239"/>
</dbReference>
<dbReference type="InterPro" id="IPR008942">
    <property type="entry name" value="ENTH_VHS"/>
</dbReference>
<protein>
    <recommendedName>
        <fullName evidence="4">CID domain-containing protein</fullName>
    </recommendedName>
</protein>
<accession>A0A5J9SMZ0</accession>
<dbReference type="AlphaFoldDB" id="A0A5J9SMZ0"/>
<evidence type="ECO:0000313" key="6">
    <source>
        <dbReference type="Proteomes" id="UP000324897"/>
    </source>
</evidence>
<dbReference type="Proteomes" id="UP000324897">
    <property type="component" value="Unassembled WGS sequence"/>
</dbReference>
<keyword evidence="6" id="KW-1185">Reference proteome</keyword>
<evidence type="ECO:0000256" key="1">
    <source>
        <dbReference type="ARBA" id="ARBA00022664"/>
    </source>
</evidence>
<dbReference type="OrthoDB" id="10069473at2759"/>
<dbReference type="Pfam" id="PF04818">
    <property type="entry name" value="CID"/>
    <property type="match status" value="1"/>
</dbReference>
<evidence type="ECO:0000313" key="5">
    <source>
        <dbReference type="EMBL" id="TVU00344.1"/>
    </source>
</evidence>
<dbReference type="PANTHER" id="PTHR12460">
    <property type="entry name" value="CYCLIN-DEPENDENT KINASE INHIBITOR-RELATED PROTEIN"/>
    <property type="match status" value="1"/>
</dbReference>
<proteinExistence type="predicted"/>
<dbReference type="PANTHER" id="PTHR12460:SF36">
    <property type="entry name" value="OS01G0925000 PROTEIN"/>
    <property type="match status" value="1"/>
</dbReference>
<comment type="caution">
    <text evidence="5">The sequence shown here is derived from an EMBL/GenBank/DDBJ whole genome shotgun (WGS) entry which is preliminary data.</text>
</comment>
<dbReference type="GO" id="GO:0000993">
    <property type="term" value="F:RNA polymerase II complex binding"/>
    <property type="evidence" value="ECO:0007669"/>
    <property type="project" value="TreeGrafter"/>
</dbReference>
<evidence type="ECO:0000256" key="2">
    <source>
        <dbReference type="SAM" id="Coils"/>
    </source>
</evidence>
<feature type="region of interest" description="Disordered" evidence="3">
    <location>
        <begin position="156"/>
        <end position="185"/>
    </location>
</feature>
<reference evidence="5 6" key="1">
    <citation type="journal article" date="2019" name="Sci. Rep.">
        <title>A high-quality genome of Eragrostis curvula grass provides insights into Poaceae evolution and supports new strategies to enhance forage quality.</title>
        <authorList>
            <person name="Carballo J."/>
            <person name="Santos B.A.C.M."/>
            <person name="Zappacosta D."/>
            <person name="Garbus I."/>
            <person name="Selva J.P."/>
            <person name="Gallo C.A."/>
            <person name="Diaz A."/>
            <person name="Albertini E."/>
            <person name="Caccamo M."/>
            <person name="Echenique V."/>
        </authorList>
    </citation>
    <scope>NUCLEOTIDE SEQUENCE [LARGE SCALE GENOMIC DNA]</scope>
    <source>
        <strain evidence="6">cv. Victoria</strain>
        <tissue evidence="5">Leaf</tissue>
    </source>
</reference>
<gene>
    <name evidence="5" type="ORF">EJB05_54239</name>
</gene>
<keyword evidence="1" id="KW-0507">mRNA processing</keyword>
<feature type="compositionally biased region" description="Pro residues" evidence="3">
    <location>
        <begin position="517"/>
        <end position="557"/>
    </location>
</feature>
<feature type="domain" description="CID" evidence="4">
    <location>
        <begin position="67"/>
        <end position="180"/>
    </location>
</feature>
<organism evidence="5 6">
    <name type="scientific">Eragrostis curvula</name>
    <name type="common">weeping love grass</name>
    <dbReference type="NCBI Taxonomy" id="38414"/>
    <lineage>
        <taxon>Eukaryota</taxon>
        <taxon>Viridiplantae</taxon>
        <taxon>Streptophyta</taxon>
        <taxon>Embryophyta</taxon>
        <taxon>Tracheophyta</taxon>
        <taxon>Spermatophyta</taxon>
        <taxon>Magnoliopsida</taxon>
        <taxon>Liliopsida</taxon>
        <taxon>Poales</taxon>
        <taxon>Poaceae</taxon>
        <taxon>PACMAD clade</taxon>
        <taxon>Chloridoideae</taxon>
        <taxon>Eragrostideae</taxon>
        <taxon>Eragrostidinae</taxon>
        <taxon>Eragrostis</taxon>
    </lineage>
</organism>
<name>A0A5J9SMZ0_9POAL</name>
<evidence type="ECO:0000259" key="4">
    <source>
        <dbReference type="PROSITE" id="PS51391"/>
    </source>
</evidence>
<dbReference type="GO" id="GO:0005634">
    <property type="term" value="C:nucleus"/>
    <property type="evidence" value="ECO:0007669"/>
    <property type="project" value="UniProtKB-ARBA"/>
</dbReference>
<feature type="coiled-coil region" evidence="2">
    <location>
        <begin position="329"/>
        <end position="356"/>
    </location>
</feature>
<dbReference type="EMBL" id="RWGY01000602">
    <property type="protein sequence ID" value="TVU00344.1"/>
    <property type="molecule type" value="Genomic_DNA"/>
</dbReference>
<evidence type="ECO:0000256" key="3">
    <source>
        <dbReference type="SAM" id="MobiDB-lite"/>
    </source>
</evidence>
<feature type="region of interest" description="Disordered" evidence="3">
    <location>
        <begin position="510"/>
        <end position="565"/>
    </location>
</feature>
<dbReference type="GO" id="GO:0031124">
    <property type="term" value="P:mRNA 3'-end processing"/>
    <property type="evidence" value="ECO:0007669"/>
    <property type="project" value="TreeGrafter"/>
</dbReference>
<dbReference type="SMART" id="SM00582">
    <property type="entry name" value="RPR"/>
    <property type="match status" value="1"/>
</dbReference>
<dbReference type="Gene3D" id="1.25.40.90">
    <property type="match status" value="1"/>
</dbReference>
<dbReference type="SUPFAM" id="SSF48464">
    <property type="entry name" value="ENTH/VHS domain"/>
    <property type="match status" value="1"/>
</dbReference>
<feature type="non-terminal residue" evidence="5">
    <location>
        <position position="1"/>
    </location>
</feature>